<evidence type="ECO:0000256" key="6">
    <source>
        <dbReference type="ARBA" id="ARBA00022989"/>
    </source>
</evidence>
<dbReference type="AlphaFoldDB" id="A0A1D8ILI6"/>
<dbReference type="InterPro" id="IPR052017">
    <property type="entry name" value="TSUP"/>
</dbReference>
<dbReference type="EMBL" id="CP017415">
    <property type="protein sequence ID" value="AOU97281.1"/>
    <property type="molecule type" value="Genomic_DNA"/>
</dbReference>
<proteinExistence type="inferred from homology"/>
<dbReference type="PANTHER" id="PTHR30269">
    <property type="entry name" value="TRANSMEMBRANE PROTEIN YFCA"/>
    <property type="match status" value="1"/>
</dbReference>
<evidence type="ECO:0000256" key="3">
    <source>
        <dbReference type="ARBA" id="ARBA00022448"/>
    </source>
</evidence>
<comment type="similarity">
    <text evidence="2 8">Belongs to the 4-toluene sulfonate uptake permease (TSUP) (TC 2.A.102) family.</text>
</comment>
<dbReference type="KEGG" id="aprs:BI364_04055"/>
<reference evidence="10" key="1">
    <citation type="submission" date="2016-09" db="EMBL/GenBank/DDBJ databases">
        <title>Acidihalobacter prosperus F5.</title>
        <authorList>
            <person name="Khaleque H.N."/>
            <person name="Ramsay J.P."/>
            <person name="Kaksonen A.H."/>
            <person name="Boxall N.J."/>
            <person name="Watkin E.L.J."/>
        </authorList>
    </citation>
    <scope>NUCLEOTIDE SEQUENCE [LARGE SCALE GENOMIC DNA]</scope>
    <source>
        <strain evidence="10">F5</strain>
    </source>
</reference>
<keyword evidence="6 8" id="KW-1133">Transmembrane helix</keyword>
<dbReference type="Proteomes" id="UP000095401">
    <property type="component" value="Chromosome"/>
</dbReference>
<evidence type="ECO:0000256" key="2">
    <source>
        <dbReference type="ARBA" id="ARBA00009142"/>
    </source>
</evidence>
<feature type="transmembrane region" description="Helical" evidence="8">
    <location>
        <begin position="80"/>
        <end position="100"/>
    </location>
</feature>
<evidence type="ECO:0000256" key="1">
    <source>
        <dbReference type="ARBA" id="ARBA00004651"/>
    </source>
</evidence>
<keyword evidence="10" id="KW-1185">Reference proteome</keyword>
<name>A0A1D8ILI6_9GAMM</name>
<sequence>MDPHLSLELLALLFSAAVLAGFVDTLAGGGGLITLPVLLLAQVPPVHALATNKLQGSFGTLTASFAMLRRRLVQWHEIRGLFAVVFVGAALGAVAVQFVHAGALDVAIPLVLTLIGVYFLLAPQAGEIERRPRMGLPLYRNLMLPLIGAYDGFFGPGTGSFFALAGVALRGQPLVAATARAKLLNFASNIASLGVFALGGKVLWFVGGVMVAGQIFGAWLGSHMMVRGGARLIRPLIVSMCMIMIARYAWQKGLFATLFAGI</sequence>
<protein>
    <recommendedName>
        <fullName evidence="8">Probable membrane transporter protein</fullName>
    </recommendedName>
</protein>
<dbReference type="RefSeq" id="WP_070077669.1">
    <property type="nucleotide sequence ID" value="NZ_CP017415.1"/>
</dbReference>
<dbReference type="GO" id="GO:0005886">
    <property type="term" value="C:plasma membrane"/>
    <property type="evidence" value="ECO:0007669"/>
    <property type="project" value="UniProtKB-SubCell"/>
</dbReference>
<organism evidence="9 10">
    <name type="scientific">Acidihalobacter yilgarnensis</name>
    <dbReference type="NCBI Taxonomy" id="2819280"/>
    <lineage>
        <taxon>Bacteria</taxon>
        <taxon>Pseudomonadati</taxon>
        <taxon>Pseudomonadota</taxon>
        <taxon>Gammaproteobacteria</taxon>
        <taxon>Chromatiales</taxon>
        <taxon>Ectothiorhodospiraceae</taxon>
        <taxon>Acidihalobacter</taxon>
    </lineage>
</organism>
<evidence type="ECO:0000256" key="5">
    <source>
        <dbReference type="ARBA" id="ARBA00022692"/>
    </source>
</evidence>
<evidence type="ECO:0000313" key="10">
    <source>
        <dbReference type="Proteomes" id="UP000095401"/>
    </source>
</evidence>
<evidence type="ECO:0000256" key="7">
    <source>
        <dbReference type="ARBA" id="ARBA00023136"/>
    </source>
</evidence>
<keyword evidence="7 8" id="KW-0472">Membrane</keyword>
<feature type="transmembrane region" description="Helical" evidence="8">
    <location>
        <begin position="202"/>
        <end position="220"/>
    </location>
</feature>
<keyword evidence="3" id="KW-0813">Transport</keyword>
<dbReference type="Pfam" id="PF01925">
    <property type="entry name" value="TauE"/>
    <property type="match status" value="1"/>
</dbReference>
<dbReference type="InterPro" id="IPR002781">
    <property type="entry name" value="TM_pro_TauE-like"/>
</dbReference>
<feature type="transmembrane region" description="Helical" evidence="8">
    <location>
        <begin position="106"/>
        <end position="122"/>
    </location>
</feature>
<evidence type="ECO:0000313" key="9">
    <source>
        <dbReference type="EMBL" id="AOU97281.1"/>
    </source>
</evidence>
<feature type="transmembrane region" description="Helical" evidence="8">
    <location>
        <begin position="232"/>
        <end position="250"/>
    </location>
</feature>
<comment type="subcellular location">
    <subcellularLocation>
        <location evidence="1 8">Cell membrane</location>
        <topology evidence="1 8">Multi-pass membrane protein</topology>
    </subcellularLocation>
</comment>
<feature type="transmembrane region" description="Helical" evidence="8">
    <location>
        <begin position="142"/>
        <end position="165"/>
    </location>
</feature>
<accession>A0A1D8ILI6</accession>
<keyword evidence="5 8" id="KW-0812">Transmembrane</keyword>
<keyword evidence="4 8" id="KW-1003">Cell membrane</keyword>
<dbReference type="PANTHER" id="PTHR30269:SF0">
    <property type="entry name" value="MEMBRANE TRANSPORTER PROTEIN YFCA-RELATED"/>
    <property type="match status" value="1"/>
</dbReference>
<gene>
    <name evidence="9" type="ORF">BI364_04055</name>
</gene>
<evidence type="ECO:0000256" key="4">
    <source>
        <dbReference type="ARBA" id="ARBA00022475"/>
    </source>
</evidence>
<evidence type="ECO:0000256" key="8">
    <source>
        <dbReference type="RuleBase" id="RU363041"/>
    </source>
</evidence>